<evidence type="ECO:0000313" key="2">
    <source>
        <dbReference type="EMBL" id="KZV89659.1"/>
    </source>
</evidence>
<name>A0A166A8Z6_EXIGL</name>
<feature type="chain" id="PRO_5007870482" description="Secreted protein" evidence="1">
    <location>
        <begin position="19"/>
        <end position="71"/>
    </location>
</feature>
<sequence>MCAPTRLGFGLRSFLVLCAPVCLRCEDAKKKAAARWVRPCPTQNTLIKRTSSWSRHSDGCVRWVVLRAGGN</sequence>
<proteinExistence type="predicted"/>
<evidence type="ECO:0008006" key="4">
    <source>
        <dbReference type="Google" id="ProtNLM"/>
    </source>
</evidence>
<feature type="signal peptide" evidence="1">
    <location>
        <begin position="1"/>
        <end position="18"/>
    </location>
</feature>
<keyword evidence="3" id="KW-1185">Reference proteome</keyword>
<dbReference type="AlphaFoldDB" id="A0A166A8Z6"/>
<protein>
    <recommendedName>
        <fullName evidence="4">Secreted protein</fullName>
    </recommendedName>
</protein>
<organism evidence="2 3">
    <name type="scientific">Exidia glandulosa HHB12029</name>
    <dbReference type="NCBI Taxonomy" id="1314781"/>
    <lineage>
        <taxon>Eukaryota</taxon>
        <taxon>Fungi</taxon>
        <taxon>Dikarya</taxon>
        <taxon>Basidiomycota</taxon>
        <taxon>Agaricomycotina</taxon>
        <taxon>Agaricomycetes</taxon>
        <taxon>Auriculariales</taxon>
        <taxon>Exidiaceae</taxon>
        <taxon>Exidia</taxon>
    </lineage>
</organism>
<dbReference type="Proteomes" id="UP000077266">
    <property type="component" value="Unassembled WGS sequence"/>
</dbReference>
<evidence type="ECO:0000256" key="1">
    <source>
        <dbReference type="SAM" id="SignalP"/>
    </source>
</evidence>
<accession>A0A166A8Z6</accession>
<reference evidence="2 3" key="1">
    <citation type="journal article" date="2016" name="Mol. Biol. Evol.">
        <title>Comparative Genomics of Early-Diverging Mushroom-Forming Fungi Provides Insights into the Origins of Lignocellulose Decay Capabilities.</title>
        <authorList>
            <person name="Nagy L.G."/>
            <person name="Riley R."/>
            <person name="Tritt A."/>
            <person name="Adam C."/>
            <person name="Daum C."/>
            <person name="Floudas D."/>
            <person name="Sun H."/>
            <person name="Yadav J.S."/>
            <person name="Pangilinan J."/>
            <person name="Larsson K.H."/>
            <person name="Matsuura K."/>
            <person name="Barry K."/>
            <person name="Labutti K."/>
            <person name="Kuo R."/>
            <person name="Ohm R.A."/>
            <person name="Bhattacharya S.S."/>
            <person name="Shirouzu T."/>
            <person name="Yoshinaga Y."/>
            <person name="Martin F.M."/>
            <person name="Grigoriev I.V."/>
            <person name="Hibbett D.S."/>
        </authorList>
    </citation>
    <scope>NUCLEOTIDE SEQUENCE [LARGE SCALE GENOMIC DNA]</scope>
    <source>
        <strain evidence="2 3">HHB12029</strain>
    </source>
</reference>
<keyword evidence="1" id="KW-0732">Signal</keyword>
<gene>
    <name evidence="2" type="ORF">EXIGLDRAFT_140157</name>
</gene>
<dbReference type="InParanoid" id="A0A166A8Z6"/>
<evidence type="ECO:0000313" key="3">
    <source>
        <dbReference type="Proteomes" id="UP000077266"/>
    </source>
</evidence>
<dbReference type="EMBL" id="KV426067">
    <property type="protein sequence ID" value="KZV89659.1"/>
    <property type="molecule type" value="Genomic_DNA"/>
</dbReference>